<feature type="domain" description="Syntaxin 6/10/61 N-terminal" evidence="9">
    <location>
        <begin position="13"/>
        <end position="106"/>
    </location>
</feature>
<reference evidence="11" key="1">
    <citation type="submission" date="2025-08" db="UniProtKB">
        <authorList>
            <consortium name="RefSeq"/>
        </authorList>
    </citation>
    <scope>IDENTIFICATION</scope>
</reference>
<evidence type="ECO:0000256" key="4">
    <source>
        <dbReference type="ARBA" id="ARBA00022927"/>
    </source>
</evidence>
<sequence length="376" mass="42844">MAVGTAFDQWKKDVFFSAAEVVQESADILESMYRMWIRDGSDGFNSEMSDELRRELHTALGTAKWQLEEFERAVNLSHENCSSGENIVTRRRQFIAAIKNQISHVEKALNSSLIEEEKQPLRWVQLNEEERDDLAVFLSAAPEILQQVTTKDVDNKGSSELRTMSDAARGCKDTVTTNKDARYVVEVTTEVTSQSKDDVCIQGEQLNGQRRTLSSADTGAWKIVIADEEDTDRKLVEVRPETPNCASGLFGFLRSVESTIKLRWFRNSFWKAKSEEHLQLRQGLSNYLNFRGIIGFAQKINGVTERSRSCFSSWKEDSKASSVWLHAGRVNGLQRHMQGSQYHLQFGRSLQITFFLALSIVLIVEKLHQLSGWYKC</sequence>
<dbReference type="OrthoDB" id="1889309at2759"/>
<dbReference type="CDD" id="cd21442">
    <property type="entry name" value="SNARE_NTD_STX6-like"/>
    <property type="match status" value="1"/>
</dbReference>
<gene>
    <name evidence="11" type="primary">LOC105050371</name>
</gene>
<dbReference type="KEGG" id="egu:105050371"/>
<evidence type="ECO:0000256" key="8">
    <source>
        <dbReference type="ARBA" id="ARBA00037801"/>
    </source>
</evidence>
<dbReference type="GO" id="GO:0016020">
    <property type="term" value="C:membrane"/>
    <property type="evidence" value="ECO:0007669"/>
    <property type="project" value="InterPro"/>
</dbReference>
<dbReference type="RefSeq" id="XP_073118000.1">
    <property type="nucleotide sequence ID" value="XM_073261899.1"/>
</dbReference>
<dbReference type="GO" id="GO:0005794">
    <property type="term" value="C:Golgi apparatus"/>
    <property type="evidence" value="ECO:0007669"/>
    <property type="project" value="UniProtKB-SubCell"/>
</dbReference>
<protein>
    <submittedName>
        <fullName evidence="11">Uncharacterized protein LOC105050371 isoform X1</fullName>
    </submittedName>
</protein>
<keyword evidence="10" id="KW-1185">Reference proteome</keyword>
<dbReference type="RefSeq" id="XP_010928653.1">
    <property type="nucleotide sequence ID" value="XM_010930351.2"/>
</dbReference>
<keyword evidence="6" id="KW-0333">Golgi apparatus</keyword>
<evidence type="ECO:0000256" key="3">
    <source>
        <dbReference type="ARBA" id="ARBA00022692"/>
    </source>
</evidence>
<dbReference type="SUPFAM" id="SSF47661">
    <property type="entry name" value="t-snare proteins"/>
    <property type="match status" value="1"/>
</dbReference>
<evidence type="ECO:0000256" key="2">
    <source>
        <dbReference type="ARBA" id="ARBA00022448"/>
    </source>
</evidence>
<dbReference type="PANTHER" id="PTHR34949:SF3">
    <property type="entry name" value="OS08G0244100 PROTEIN"/>
    <property type="match status" value="1"/>
</dbReference>
<dbReference type="GO" id="GO:0015031">
    <property type="term" value="P:protein transport"/>
    <property type="evidence" value="ECO:0007669"/>
    <property type="project" value="UniProtKB-KW"/>
</dbReference>
<proteinExistence type="inferred from homology"/>
<evidence type="ECO:0000256" key="7">
    <source>
        <dbReference type="ARBA" id="ARBA00023136"/>
    </source>
</evidence>
<dbReference type="RefSeq" id="XP_073118001.1">
    <property type="nucleotide sequence ID" value="XM_073261900.1"/>
</dbReference>
<comment type="subcellular location">
    <subcellularLocation>
        <location evidence="8">Golgi apparatus</location>
        <location evidence="8">trans-Golgi network membrane</location>
        <topology evidence="8">Single-pass type IV membrane protein</topology>
    </subcellularLocation>
</comment>
<comment type="similarity">
    <text evidence="1">Belongs to the syntaxin family.</text>
</comment>
<dbReference type="PANTHER" id="PTHR34949">
    <property type="entry name" value="OS05G0443700 PROTEIN"/>
    <property type="match status" value="1"/>
</dbReference>
<dbReference type="Proteomes" id="UP000504607">
    <property type="component" value="Chromosome 8"/>
</dbReference>
<dbReference type="InterPro" id="IPR010989">
    <property type="entry name" value="SNARE"/>
</dbReference>
<keyword evidence="7" id="KW-0472">Membrane</keyword>
<evidence type="ECO:0000259" key="9">
    <source>
        <dbReference type="Pfam" id="PF09177"/>
    </source>
</evidence>
<dbReference type="FunFam" id="1.20.58.90:FF:000004">
    <property type="entry name" value="Syntaxin 10"/>
    <property type="match status" value="1"/>
</dbReference>
<dbReference type="Pfam" id="PF09177">
    <property type="entry name" value="STX6_10_61_N"/>
    <property type="match status" value="1"/>
</dbReference>
<dbReference type="GeneID" id="105050371"/>
<keyword evidence="2" id="KW-0813">Transport</keyword>
<dbReference type="InParanoid" id="A0A6I9RM68"/>
<evidence type="ECO:0000313" key="10">
    <source>
        <dbReference type="Proteomes" id="UP000504607"/>
    </source>
</evidence>
<evidence type="ECO:0000256" key="6">
    <source>
        <dbReference type="ARBA" id="ARBA00023034"/>
    </source>
</evidence>
<name>A0A6I9RM68_ELAGV</name>
<dbReference type="AlphaFoldDB" id="A0A6I9RM68"/>
<organism evidence="10 11">
    <name type="scientific">Elaeis guineensis var. tenera</name>
    <name type="common">Oil palm</name>
    <dbReference type="NCBI Taxonomy" id="51953"/>
    <lineage>
        <taxon>Eukaryota</taxon>
        <taxon>Viridiplantae</taxon>
        <taxon>Streptophyta</taxon>
        <taxon>Embryophyta</taxon>
        <taxon>Tracheophyta</taxon>
        <taxon>Spermatophyta</taxon>
        <taxon>Magnoliopsida</taxon>
        <taxon>Liliopsida</taxon>
        <taxon>Arecaceae</taxon>
        <taxon>Arecoideae</taxon>
        <taxon>Cocoseae</taxon>
        <taxon>Elaeidinae</taxon>
        <taxon>Elaeis</taxon>
    </lineage>
</organism>
<evidence type="ECO:0000256" key="5">
    <source>
        <dbReference type="ARBA" id="ARBA00022989"/>
    </source>
</evidence>
<keyword evidence="4" id="KW-0653">Protein transport</keyword>
<evidence type="ECO:0000256" key="1">
    <source>
        <dbReference type="ARBA" id="ARBA00009063"/>
    </source>
</evidence>
<dbReference type="InterPro" id="IPR015260">
    <property type="entry name" value="Syntaxin-6/10/61_N"/>
</dbReference>
<evidence type="ECO:0000313" key="11">
    <source>
        <dbReference type="RefSeq" id="XP_010928653.1"/>
    </source>
</evidence>
<keyword evidence="3" id="KW-0812">Transmembrane</keyword>
<dbReference type="Gene3D" id="1.20.58.90">
    <property type="match status" value="1"/>
</dbReference>
<keyword evidence="5" id="KW-1133">Transmembrane helix</keyword>
<dbReference type="GO" id="GO:0048193">
    <property type="term" value="P:Golgi vesicle transport"/>
    <property type="evidence" value="ECO:0007669"/>
    <property type="project" value="InterPro"/>
</dbReference>
<accession>A0A6I9RM68</accession>